<dbReference type="Proteomes" id="UP000663866">
    <property type="component" value="Unassembled WGS sequence"/>
</dbReference>
<dbReference type="EMBL" id="CAJOBG010001537">
    <property type="protein sequence ID" value="CAF3937998.1"/>
    <property type="molecule type" value="Genomic_DNA"/>
</dbReference>
<evidence type="ECO:0000313" key="1">
    <source>
        <dbReference type="EMBL" id="CAF3937998.1"/>
    </source>
</evidence>
<dbReference type="AlphaFoldDB" id="A0A819JR99"/>
<accession>A0A819JR99</accession>
<name>A0A819JR99_9BILA</name>
<organism evidence="1 2">
    <name type="scientific">Rotaria magnacalcarata</name>
    <dbReference type="NCBI Taxonomy" id="392030"/>
    <lineage>
        <taxon>Eukaryota</taxon>
        <taxon>Metazoa</taxon>
        <taxon>Spiralia</taxon>
        <taxon>Gnathifera</taxon>
        <taxon>Rotifera</taxon>
        <taxon>Eurotatoria</taxon>
        <taxon>Bdelloidea</taxon>
        <taxon>Philodinida</taxon>
        <taxon>Philodinidae</taxon>
        <taxon>Rotaria</taxon>
    </lineage>
</organism>
<protein>
    <submittedName>
        <fullName evidence="1">Uncharacterized protein</fullName>
    </submittedName>
</protein>
<comment type="caution">
    <text evidence="1">The sequence shown here is derived from an EMBL/GenBank/DDBJ whole genome shotgun (WGS) entry which is preliminary data.</text>
</comment>
<proteinExistence type="predicted"/>
<keyword evidence="2" id="KW-1185">Reference proteome</keyword>
<evidence type="ECO:0000313" key="2">
    <source>
        <dbReference type="Proteomes" id="UP000663866"/>
    </source>
</evidence>
<reference evidence="1" key="1">
    <citation type="submission" date="2021-02" db="EMBL/GenBank/DDBJ databases">
        <authorList>
            <person name="Nowell W R."/>
        </authorList>
    </citation>
    <scope>NUCLEOTIDE SEQUENCE</scope>
</reference>
<gene>
    <name evidence="1" type="ORF">OVN521_LOCUS11519</name>
</gene>
<sequence length="269" mass="28664">MNVAVALQIENFYTSVSPTPMSSVPIQFLFYGYTAPSGCSTPPSIIIYCTGTSIVDFITRSPIGLTKSTIQNPSSGIYQIIASGIPTADEGGPQALCAGATDHMTTYVQGTGSPIGTIFANQTTVYIEATNTVNHPSRNSTRVNFNDAATNTSVYTIDCGHDSNAIYSGSTIVFYIPYPPWIVGHSYYVIFDSGVASGTDFCKPESSSTTDPTFWTFGIWDPGVSSTTARPPTTATTESTTTVTILSTDPPVNVIYPKDFEQACTTPVR</sequence>